<evidence type="ECO:0000256" key="2">
    <source>
        <dbReference type="ARBA" id="ARBA00022692"/>
    </source>
</evidence>
<feature type="domain" description="Major facilitator superfamily (MFS) profile" evidence="6">
    <location>
        <begin position="36"/>
        <end position="519"/>
    </location>
</feature>
<evidence type="ECO:0000259" key="6">
    <source>
        <dbReference type="PROSITE" id="PS50850"/>
    </source>
</evidence>
<comment type="subcellular location">
    <subcellularLocation>
        <location evidence="1">Membrane</location>
        <topology evidence="1">Multi-pass membrane protein</topology>
    </subcellularLocation>
</comment>
<dbReference type="RefSeq" id="XP_003033835.1">
    <property type="nucleotide sequence ID" value="XM_003033789.1"/>
</dbReference>
<feature type="transmembrane region" description="Helical" evidence="5">
    <location>
        <begin position="70"/>
        <end position="88"/>
    </location>
</feature>
<feature type="transmembrane region" description="Helical" evidence="5">
    <location>
        <begin position="33"/>
        <end position="58"/>
    </location>
</feature>
<evidence type="ECO:0000256" key="1">
    <source>
        <dbReference type="ARBA" id="ARBA00004141"/>
    </source>
</evidence>
<dbReference type="OrthoDB" id="3437016at2759"/>
<dbReference type="Proteomes" id="UP000007431">
    <property type="component" value="Unassembled WGS sequence"/>
</dbReference>
<proteinExistence type="predicted"/>
<dbReference type="KEGG" id="scm:SCHCO_02569243"/>
<organism evidence="8">
    <name type="scientific">Schizophyllum commune (strain H4-8 / FGSC 9210)</name>
    <name type="common">Split gill fungus</name>
    <dbReference type="NCBI Taxonomy" id="578458"/>
    <lineage>
        <taxon>Eukaryota</taxon>
        <taxon>Fungi</taxon>
        <taxon>Dikarya</taxon>
        <taxon>Basidiomycota</taxon>
        <taxon>Agaricomycotina</taxon>
        <taxon>Agaricomycetes</taxon>
        <taxon>Agaricomycetidae</taxon>
        <taxon>Agaricales</taxon>
        <taxon>Schizophyllaceae</taxon>
        <taxon>Schizophyllum</taxon>
    </lineage>
</organism>
<evidence type="ECO:0000313" key="7">
    <source>
        <dbReference type="EMBL" id="EFI98932.1"/>
    </source>
</evidence>
<keyword evidence="2 5" id="KW-0812">Transmembrane</keyword>
<feature type="transmembrane region" description="Helical" evidence="5">
    <location>
        <begin position="419"/>
        <end position="444"/>
    </location>
</feature>
<feature type="transmembrane region" description="Helical" evidence="5">
    <location>
        <begin position="188"/>
        <end position="212"/>
    </location>
</feature>
<dbReference type="GeneID" id="9585470"/>
<dbReference type="InParanoid" id="D8PZX3"/>
<dbReference type="InterPro" id="IPR011701">
    <property type="entry name" value="MFS"/>
</dbReference>
<dbReference type="InterPro" id="IPR020846">
    <property type="entry name" value="MFS_dom"/>
</dbReference>
<feature type="transmembrane region" description="Helical" evidence="5">
    <location>
        <begin position="488"/>
        <end position="513"/>
    </location>
</feature>
<feature type="transmembrane region" description="Helical" evidence="5">
    <location>
        <begin position="125"/>
        <end position="146"/>
    </location>
</feature>
<sequence>MSRVNVNSQTTINEVGAAVQGEVVAKTHKGPRFWLIFCSICLSLFAAALELTVVSTALPTIASDLHIDEFTWVGSAYALASTAFLPMSGAMAEVFGRRPALLFCLACFFLGSGICGGASNSSMMLAGRTVQGLGGGGIQALGYIVLADITTLRERGVYASLFGLTWSIASLIGPIVGGTLADKGQWRWIFYMNLPIAGVASVLVGVLLNLPTPPGSIQEKLAKIDWIGNVIVIGSTTSAAIGLTWGGVTAPWDSAQTLAPLIIGLVGLVLFMVYEAKWAKNPLVPFHVVNNRTSVSGYLQTFISAVGALCLTYMYPVYFQAVKNATPIKSGVYLLGMSALVPAAIVAGVMVKKTGRYRPQMLVGWCLPVIGTGLMSTLHAYHTVGRAIGYLVIVAVGIGAVYSTTMFPIQAPLPVQSSALSLSFMSFVRAFAGIWGVTIGSTVLQNQANKKLPQWFKDQLPGGIDVAYSAIPRIPMLPPDQRFEVNEAFALSLQVVWEVLIGILGLGLLSALLMKGIPLHSVVDQKWTMQENAAAAAADKEKNIEMEAVVDDKPVHA</sequence>
<dbReference type="eggNOG" id="KOG0254">
    <property type="taxonomic scope" value="Eukaryota"/>
</dbReference>
<feature type="transmembrane region" description="Helical" evidence="5">
    <location>
        <begin position="330"/>
        <end position="350"/>
    </location>
</feature>
<feature type="transmembrane region" description="Helical" evidence="5">
    <location>
        <begin position="295"/>
        <end position="318"/>
    </location>
</feature>
<evidence type="ECO:0000313" key="8">
    <source>
        <dbReference type="Proteomes" id="UP000007431"/>
    </source>
</evidence>
<dbReference type="OMA" id="DQLFWPN"/>
<evidence type="ECO:0000256" key="4">
    <source>
        <dbReference type="ARBA" id="ARBA00023136"/>
    </source>
</evidence>
<dbReference type="CDD" id="cd17502">
    <property type="entry name" value="MFS_Azr1_MDR_like"/>
    <property type="match status" value="1"/>
</dbReference>
<dbReference type="PRINTS" id="PR01036">
    <property type="entry name" value="TCRTETB"/>
</dbReference>
<evidence type="ECO:0000256" key="3">
    <source>
        <dbReference type="ARBA" id="ARBA00022989"/>
    </source>
</evidence>
<feature type="transmembrane region" description="Helical" evidence="5">
    <location>
        <begin position="100"/>
        <end position="119"/>
    </location>
</feature>
<protein>
    <recommendedName>
        <fullName evidence="6">Major facilitator superfamily (MFS) profile domain-containing protein</fullName>
    </recommendedName>
</protein>
<accession>D8PZX3</accession>
<dbReference type="HOGENOM" id="CLU_000960_22_0_1"/>
<evidence type="ECO:0000256" key="5">
    <source>
        <dbReference type="SAM" id="Phobius"/>
    </source>
</evidence>
<keyword evidence="4 5" id="KW-0472">Membrane</keyword>
<dbReference type="Pfam" id="PF07690">
    <property type="entry name" value="MFS_1"/>
    <property type="match status" value="1"/>
</dbReference>
<dbReference type="Gene3D" id="1.20.1250.20">
    <property type="entry name" value="MFS general substrate transporter like domains"/>
    <property type="match status" value="1"/>
</dbReference>
<dbReference type="SUPFAM" id="SSF103473">
    <property type="entry name" value="MFS general substrate transporter"/>
    <property type="match status" value="1"/>
</dbReference>
<name>D8PZX3_SCHCM</name>
<reference evidence="7 8" key="1">
    <citation type="journal article" date="2010" name="Nat. Biotechnol.">
        <title>Genome sequence of the model mushroom Schizophyllum commune.</title>
        <authorList>
            <person name="Ohm R.A."/>
            <person name="de Jong J.F."/>
            <person name="Lugones L.G."/>
            <person name="Aerts A."/>
            <person name="Kothe E."/>
            <person name="Stajich J.E."/>
            <person name="de Vries R.P."/>
            <person name="Record E."/>
            <person name="Levasseur A."/>
            <person name="Baker S.E."/>
            <person name="Bartholomew K.A."/>
            <person name="Coutinho P.M."/>
            <person name="Erdmann S."/>
            <person name="Fowler T.J."/>
            <person name="Gathman A.C."/>
            <person name="Lombard V."/>
            <person name="Henrissat B."/>
            <person name="Knabe N."/>
            <person name="Kuees U."/>
            <person name="Lilly W.W."/>
            <person name="Lindquist E."/>
            <person name="Lucas S."/>
            <person name="Magnuson J.K."/>
            <person name="Piumi F."/>
            <person name="Raudaskoski M."/>
            <person name="Salamov A."/>
            <person name="Schmutz J."/>
            <person name="Schwarze F.W.M.R."/>
            <person name="vanKuyk P.A."/>
            <person name="Horton J.S."/>
            <person name="Grigoriev I.V."/>
            <person name="Woesten H.A.B."/>
        </authorList>
    </citation>
    <scope>NUCLEOTIDE SEQUENCE [LARGE SCALE GENOMIC DNA]</scope>
    <source>
        <strain evidence="8">H4-8 / FGSC 9210</strain>
    </source>
</reference>
<feature type="transmembrane region" description="Helical" evidence="5">
    <location>
        <begin position="257"/>
        <end position="274"/>
    </location>
</feature>
<keyword evidence="3 5" id="KW-1133">Transmembrane helix</keyword>
<keyword evidence="8" id="KW-1185">Reference proteome</keyword>
<dbReference type="PANTHER" id="PTHR23501:SF102">
    <property type="entry name" value="DRUG TRANSPORTER, PUTATIVE (AFU_ORTHOLOGUE AFUA_3G08530)-RELATED"/>
    <property type="match status" value="1"/>
</dbReference>
<dbReference type="PROSITE" id="PS50850">
    <property type="entry name" value="MFS"/>
    <property type="match status" value="1"/>
</dbReference>
<gene>
    <name evidence="7" type="ORF">SCHCODRAFT_233429</name>
</gene>
<dbReference type="AlphaFoldDB" id="D8PZX3"/>
<dbReference type="EMBL" id="GL377304">
    <property type="protein sequence ID" value="EFI98932.1"/>
    <property type="molecule type" value="Genomic_DNA"/>
</dbReference>
<feature type="transmembrane region" description="Helical" evidence="5">
    <location>
        <begin position="158"/>
        <end position="176"/>
    </location>
</feature>
<feature type="transmembrane region" description="Helical" evidence="5">
    <location>
        <begin position="224"/>
        <end position="245"/>
    </location>
</feature>
<dbReference type="VEuPathDB" id="FungiDB:SCHCODRAFT_02569243"/>
<dbReference type="PANTHER" id="PTHR23501">
    <property type="entry name" value="MAJOR FACILITATOR SUPERFAMILY"/>
    <property type="match status" value="1"/>
</dbReference>
<dbReference type="GO" id="GO:0005886">
    <property type="term" value="C:plasma membrane"/>
    <property type="evidence" value="ECO:0007669"/>
    <property type="project" value="TreeGrafter"/>
</dbReference>
<dbReference type="InterPro" id="IPR036259">
    <property type="entry name" value="MFS_trans_sf"/>
</dbReference>
<feature type="transmembrane region" description="Helical" evidence="5">
    <location>
        <begin position="387"/>
        <end position="407"/>
    </location>
</feature>
<dbReference type="GO" id="GO:0022857">
    <property type="term" value="F:transmembrane transporter activity"/>
    <property type="evidence" value="ECO:0007669"/>
    <property type="project" value="InterPro"/>
</dbReference>